<dbReference type="RefSeq" id="WP_013645042.1">
    <property type="nucleotide sequence ID" value="NC_015216.1"/>
</dbReference>
<reference evidence="2 3" key="2">
    <citation type="journal article" date="2014" name="Int. J. Syst. Evol. Microbiol.">
        <title>Methanobacterium paludis sp. nov. and a novel strain of Methanobacterium lacus isolated from northern peatlands.</title>
        <authorList>
            <person name="Cadillo-Quiroz H."/>
            <person name="Brauer S.L."/>
            <person name="Goodson N."/>
            <person name="Yavitt J.B."/>
            <person name="Zinder S.H."/>
        </authorList>
    </citation>
    <scope>NUCLEOTIDE SEQUENCE [LARGE SCALE GENOMIC DNA]</scope>
    <source>
        <strain evidence="2 3">AL-21</strain>
    </source>
</reference>
<gene>
    <name evidence="2" type="ordered locus">Metbo_1454</name>
</gene>
<sequence length="223" mass="26066">MSNENQPDLGEDYIRLHKVMTRGIEVSKHSIDKYMNEEAMDELNREGFTNYIQSFSAVLHGHHMVEDQKIFPYFKDQLPEVPYPRLTSEHEIFNQGLQEINTATKELTAKNNELESLNLLKSGLNKVDKLWDAHIQIENTQLYGKIRSLDMDPEEMNKIGNESKEFFQAHSGPPYLVIPFVLYNLSLDDRKIISQSFPDEVINQLLFGDWKDKWTSMQPYLLK</sequence>
<feature type="domain" description="Hemerythrin-like" evidence="1">
    <location>
        <begin position="17"/>
        <end position="145"/>
    </location>
</feature>
<name>F0T865_METLA</name>
<dbReference type="KEGG" id="mel:Metbo_1454"/>
<dbReference type="InterPro" id="IPR012312">
    <property type="entry name" value="Hemerythrin-like"/>
</dbReference>
<evidence type="ECO:0000313" key="2">
    <source>
        <dbReference type="EMBL" id="ADZ09691.1"/>
    </source>
</evidence>
<dbReference type="EMBL" id="CP002551">
    <property type="protein sequence ID" value="ADZ09691.1"/>
    <property type="molecule type" value="Genomic_DNA"/>
</dbReference>
<accession>F0T865</accession>
<dbReference type="Gene3D" id="1.20.120.520">
    <property type="entry name" value="nmb1532 protein domain like"/>
    <property type="match status" value="1"/>
</dbReference>
<dbReference type="OrthoDB" id="377044at2157"/>
<dbReference type="STRING" id="877455.Metbo_1454"/>
<dbReference type="AlphaFoldDB" id="F0T865"/>
<organism evidence="2 3">
    <name type="scientific">Methanobacterium lacus (strain AL-21)</name>
    <dbReference type="NCBI Taxonomy" id="877455"/>
    <lineage>
        <taxon>Archaea</taxon>
        <taxon>Methanobacteriati</taxon>
        <taxon>Methanobacteriota</taxon>
        <taxon>Methanomada group</taxon>
        <taxon>Methanobacteria</taxon>
        <taxon>Methanobacteriales</taxon>
        <taxon>Methanobacteriaceae</taxon>
        <taxon>Methanobacterium</taxon>
    </lineage>
</organism>
<dbReference type="Proteomes" id="UP000007490">
    <property type="component" value="Chromosome"/>
</dbReference>
<evidence type="ECO:0000313" key="3">
    <source>
        <dbReference type="Proteomes" id="UP000007490"/>
    </source>
</evidence>
<protein>
    <recommendedName>
        <fullName evidence="1">Hemerythrin-like domain-containing protein</fullName>
    </recommendedName>
</protein>
<proteinExistence type="predicted"/>
<reference evidence="3" key="1">
    <citation type="submission" date="2011-02" db="EMBL/GenBank/DDBJ databases">
        <title>Complete sequence of Methanobacterium sp. AL-21.</title>
        <authorList>
            <consortium name="US DOE Joint Genome Institute"/>
            <person name="Lucas S."/>
            <person name="Copeland A."/>
            <person name="Lapidus A."/>
            <person name="Cheng J.-F."/>
            <person name="Goodwin L."/>
            <person name="Pitluck S."/>
            <person name="Chertkov O."/>
            <person name="Detter J.C."/>
            <person name="Han C."/>
            <person name="Tapia R."/>
            <person name="Land M."/>
            <person name="Hauser L."/>
            <person name="Kyrpides N."/>
            <person name="Ivanova N."/>
            <person name="Mikhailova N."/>
            <person name="Pagani I."/>
            <person name="Cadillo-Quiroz H."/>
            <person name="Imachi H."/>
            <person name="Zinder S."/>
            <person name="Liu W."/>
            <person name="Woyke T."/>
        </authorList>
    </citation>
    <scope>NUCLEOTIDE SEQUENCE [LARGE SCALE GENOMIC DNA]</scope>
    <source>
        <strain evidence="3">AL-21</strain>
    </source>
</reference>
<dbReference type="Pfam" id="PF01814">
    <property type="entry name" value="Hemerythrin"/>
    <property type="match status" value="1"/>
</dbReference>
<dbReference type="GeneID" id="10277905"/>
<dbReference type="eggNOG" id="arCOG01471">
    <property type="taxonomic scope" value="Archaea"/>
</dbReference>
<keyword evidence="3" id="KW-1185">Reference proteome</keyword>
<evidence type="ECO:0000259" key="1">
    <source>
        <dbReference type="Pfam" id="PF01814"/>
    </source>
</evidence>
<dbReference type="HOGENOM" id="CLU_1237929_0_0_2"/>